<dbReference type="Pfam" id="PF12738">
    <property type="entry name" value="PTCB-BRCT"/>
    <property type="match status" value="1"/>
</dbReference>
<evidence type="ECO:0000313" key="5">
    <source>
        <dbReference type="Proteomes" id="UP000008370"/>
    </source>
</evidence>
<dbReference type="InParanoid" id="K5X4X8"/>
<dbReference type="PROSITE" id="PS50172">
    <property type="entry name" value="BRCT"/>
    <property type="match status" value="2"/>
</dbReference>
<dbReference type="Gene3D" id="3.40.50.10190">
    <property type="entry name" value="BRCT domain"/>
    <property type="match status" value="2"/>
</dbReference>
<dbReference type="Pfam" id="PF00533">
    <property type="entry name" value="BRCT"/>
    <property type="match status" value="1"/>
</dbReference>
<organism evidence="4 5">
    <name type="scientific">Phanerochaete carnosa (strain HHB-10118-sp)</name>
    <name type="common">White-rot fungus</name>
    <name type="synonym">Peniophora carnosa</name>
    <dbReference type="NCBI Taxonomy" id="650164"/>
    <lineage>
        <taxon>Eukaryota</taxon>
        <taxon>Fungi</taxon>
        <taxon>Dikarya</taxon>
        <taxon>Basidiomycota</taxon>
        <taxon>Agaricomycotina</taxon>
        <taxon>Agaricomycetes</taxon>
        <taxon>Polyporales</taxon>
        <taxon>Phanerochaetaceae</taxon>
        <taxon>Phanerochaete</taxon>
    </lineage>
</organism>
<evidence type="ECO:0000259" key="3">
    <source>
        <dbReference type="PROSITE" id="PS50172"/>
    </source>
</evidence>
<dbReference type="InterPro" id="IPR059215">
    <property type="entry name" value="BRCT2_TopBP1-like"/>
</dbReference>
<dbReference type="GO" id="GO:0006270">
    <property type="term" value="P:DNA replication initiation"/>
    <property type="evidence" value="ECO:0007669"/>
    <property type="project" value="TreeGrafter"/>
</dbReference>
<dbReference type="SUPFAM" id="SSF52113">
    <property type="entry name" value="BRCT domain"/>
    <property type="match status" value="2"/>
</dbReference>
<dbReference type="RefSeq" id="XP_007392713.1">
    <property type="nucleotide sequence ID" value="XM_007392651.1"/>
</dbReference>
<evidence type="ECO:0000256" key="1">
    <source>
        <dbReference type="ARBA" id="ARBA00022737"/>
    </source>
</evidence>
<dbReference type="GeneID" id="18918848"/>
<dbReference type="KEGG" id="pco:PHACADRAFT_26455"/>
<dbReference type="InterPro" id="IPR036420">
    <property type="entry name" value="BRCT_dom_sf"/>
</dbReference>
<evidence type="ECO:0000256" key="2">
    <source>
        <dbReference type="SAM" id="MobiDB-lite"/>
    </source>
</evidence>
<dbReference type="AlphaFoldDB" id="K5X4X8"/>
<feature type="compositionally biased region" description="Polar residues" evidence="2">
    <location>
        <begin position="20"/>
        <end position="29"/>
    </location>
</feature>
<dbReference type="Proteomes" id="UP000008370">
    <property type="component" value="Unassembled WGS sequence"/>
</dbReference>
<feature type="region of interest" description="Disordered" evidence="2">
    <location>
        <begin position="1"/>
        <end position="29"/>
    </location>
</feature>
<dbReference type="GO" id="GO:0033314">
    <property type="term" value="P:mitotic DNA replication checkpoint signaling"/>
    <property type="evidence" value="ECO:0007669"/>
    <property type="project" value="TreeGrafter"/>
</dbReference>
<keyword evidence="5" id="KW-1185">Reference proteome</keyword>
<name>K5X4X8_PHACS</name>
<reference evidence="4 5" key="1">
    <citation type="journal article" date="2012" name="BMC Genomics">
        <title>Comparative genomics of the white-rot fungi, Phanerochaete carnosa and P. chrysosporium, to elucidate the genetic basis of the distinct wood types they colonize.</title>
        <authorList>
            <person name="Suzuki H."/>
            <person name="MacDonald J."/>
            <person name="Syed K."/>
            <person name="Salamov A."/>
            <person name="Hori C."/>
            <person name="Aerts A."/>
            <person name="Henrissat B."/>
            <person name="Wiebenga A."/>
            <person name="vanKuyk P.A."/>
            <person name="Barry K."/>
            <person name="Lindquist E."/>
            <person name="LaButti K."/>
            <person name="Lapidus A."/>
            <person name="Lucas S."/>
            <person name="Coutinho P."/>
            <person name="Gong Y."/>
            <person name="Samejima M."/>
            <person name="Mahadevan R."/>
            <person name="Abou-Zaid M."/>
            <person name="de Vries R.P."/>
            <person name="Igarashi K."/>
            <person name="Yadav J.S."/>
            <person name="Grigoriev I.V."/>
            <person name="Master E.R."/>
        </authorList>
    </citation>
    <scope>NUCLEOTIDE SEQUENCE [LARGE SCALE GENOMIC DNA]</scope>
    <source>
        <strain evidence="4 5">HHB-10118-sp</strain>
    </source>
</reference>
<protein>
    <recommendedName>
        <fullName evidence="3">BRCT domain-containing protein</fullName>
    </recommendedName>
</protein>
<sequence length="258" mass="29274">MVPNVKLRPAQPSKRPPQEQGRSLDSGFDSQQDATQAFVDICPRPFKSVVLCATGINDKTTLFKQAIELGAQPLSDLTDKVTHLLALESGSAKHKCALERRIPIMHPDWISESYRVWLRGDDVNLEESVRAHRLPIFSGIVLCVSGIEDVARRTEINRLVTSQGGAYVKNIERPVRVTHLLCATSIEQPSEKMQYATKFNARKEADIHIIWEQWFWDCFKLHGRCDEEHYDVSRPPPEPVLSLECERVCSPVCTHPYC</sequence>
<accession>K5X4X8</accession>
<dbReference type="EMBL" id="JH930470">
    <property type="protein sequence ID" value="EKM57882.1"/>
    <property type="molecule type" value="Genomic_DNA"/>
</dbReference>
<dbReference type="GO" id="GO:0007095">
    <property type="term" value="P:mitotic G2 DNA damage checkpoint signaling"/>
    <property type="evidence" value="ECO:0007669"/>
    <property type="project" value="TreeGrafter"/>
</dbReference>
<dbReference type="HOGENOM" id="CLU_1078109_0_0_1"/>
<feature type="domain" description="BRCT" evidence="3">
    <location>
        <begin position="132"/>
        <end position="232"/>
    </location>
</feature>
<dbReference type="SMART" id="SM00292">
    <property type="entry name" value="BRCT"/>
    <property type="match status" value="2"/>
</dbReference>
<feature type="domain" description="BRCT" evidence="3">
    <location>
        <begin position="41"/>
        <end position="115"/>
    </location>
</feature>
<gene>
    <name evidence="4" type="ORF">PHACADRAFT_26455</name>
</gene>
<dbReference type="CDD" id="cd17731">
    <property type="entry name" value="BRCT_TopBP1_rpt2_like"/>
    <property type="match status" value="1"/>
</dbReference>
<dbReference type="STRING" id="650164.K5X4X8"/>
<dbReference type="PANTHER" id="PTHR13561:SF20">
    <property type="entry name" value="DNA TOPOISOMERASE 2-BINDING PROTEIN 1"/>
    <property type="match status" value="1"/>
</dbReference>
<dbReference type="PANTHER" id="PTHR13561">
    <property type="entry name" value="DNA REPLICATION REGULATOR DPB11-RELATED"/>
    <property type="match status" value="1"/>
</dbReference>
<dbReference type="OrthoDB" id="251770at2759"/>
<proteinExistence type="predicted"/>
<dbReference type="InterPro" id="IPR001357">
    <property type="entry name" value="BRCT_dom"/>
</dbReference>
<keyword evidence="1" id="KW-0677">Repeat</keyword>
<evidence type="ECO:0000313" key="4">
    <source>
        <dbReference type="EMBL" id="EKM57882.1"/>
    </source>
</evidence>